<sequence length="75" mass="8479">MGAESRFEILNHRAVEQLYLFYRQDLNGAYNSGRSNIDGSEQLSHPLPQAVNPLTSRFSLHQSSSHLIPICPEHC</sequence>
<dbReference type="AlphaFoldDB" id="A0A8X6P8P6"/>
<dbReference type="Proteomes" id="UP000887013">
    <property type="component" value="Unassembled WGS sequence"/>
</dbReference>
<accession>A0A8X6P8P6</accession>
<evidence type="ECO:0000313" key="2">
    <source>
        <dbReference type="Proteomes" id="UP000887013"/>
    </source>
</evidence>
<proteinExistence type="predicted"/>
<keyword evidence="2" id="KW-1185">Reference proteome</keyword>
<gene>
    <name evidence="1" type="ORF">NPIL_203981</name>
</gene>
<name>A0A8X6P8P6_NEPPI</name>
<protein>
    <submittedName>
        <fullName evidence="1">Uncharacterized protein</fullName>
    </submittedName>
</protein>
<organism evidence="1 2">
    <name type="scientific">Nephila pilipes</name>
    <name type="common">Giant wood spider</name>
    <name type="synonym">Nephila maculata</name>
    <dbReference type="NCBI Taxonomy" id="299642"/>
    <lineage>
        <taxon>Eukaryota</taxon>
        <taxon>Metazoa</taxon>
        <taxon>Ecdysozoa</taxon>
        <taxon>Arthropoda</taxon>
        <taxon>Chelicerata</taxon>
        <taxon>Arachnida</taxon>
        <taxon>Araneae</taxon>
        <taxon>Araneomorphae</taxon>
        <taxon>Entelegynae</taxon>
        <taxon>Araneoidea</taxon>
        <taxon>Nephilidae</taxon>
        <taxon>Nephila</taxon>
    </lineage>
</organism>
<dbReference type="EMBL" id="BMAW01112604">
    <property type="protein sequence ID" value="GFT53552.1"/>
    <property type="molecule type" value="Genomic_DNA"/>
</dbReference>
<evidence type="ECO:0000313" key="1">
    <source>
        <dbReference type="EMBL" id="GFT53552.1"/>
    </source>
</evidence>
<reference evidence="1" key="1">
    <citation type="submission" date="2020-08" db="EMBL/GenBank/DDBJ databases">
        <title>Multicomponent nature underlies the extraordinary mechanical properties of spider dragline silk.</title>
        <authorList>
            <person name="Kono N."/>
            <person name="Nakamura H."/>
            <person name="Mori M."/>
            <person name="Yoshida Y."/>
            <person name="Ohtoshi R."/>
            <person name="Malay A.D."/>
            <person name="Moran D.A.P."/>
            <person name="Tomita M."/>
            <person name="Numata K."/>
            <person name="Arakawa K."/>
        </authorList>
    </citation>
    <scope>NUCLEOTIDE SEQUENCE</scope>
</reference>
<comment type="caution">
    <text evidence="1">The sequence shown here is derived from an EMBL/GenBank/DDBJ whole genome shotgun (WGS) entry which is preliminary data.</text>
</comment>
<dbReference type="OrthoDB" id="10274200at2759"/>